<dbReference type="PANTHER" id="PTHR46747:SF1">
    <property type="entry name" value="ALPHA-PROTEIN KINASE 1"/>
    <property type="match status" value="1"/>
</dbReference>
<feature type="region of interest" description="Disordered" evidence="4">
    <location>
        <begin position="652"/>
        <end position="691"/>
    </location>
</feature>
<dbReference type="Gene3D" id="3.20.200.10">
    <property type="entry name" value="MHCK/EF2 kinase"/>
    <property type="match status" value="1"/>
</dbReference>
<feature type="region of interest" description="Disordered" evidence="4">
    <location>
        <begin position="739"/>
        <end position="837"/>
    </location>
</feature>
<feature type="compositionally biased region" description="Low complexity" evidence="4">
    <location>
        <begin position="679"/>
        <end position="688"/>
    </location>
</feature>
<dbReference type="EMBL" id="VZSG01001285">
    <property type="protein sequence ID" value="NWX93110.1"/>
    <property type="molecule type" value="Genomic_DNA"/>
</dbReference>
<gene>
    <name evidence="6" type="primary">Alpk1</name>
    <name evidence="6" type="ORF">NOTPEN_R06843</name>
</gene>
<feature type="compositionally biased region" description="Basic residues" evidence="4">
    <location>
        <begin position="593"/>
        <end position="609"/>
    </location>
</feature>
<dbReference type="Gene3D" id="3.30.200.20">
    <property type="entry name" value="Phosphorylase Kinase, domain 1"/>
    <property type="match status" value="1"/>
</dbReference>
<dbReference type="PANTHER" id="PTHR46747">
    <property type="entry name" value="ALPHA-PROTEIN KINASE 1"/>
    <property type="match status" value="1"/>
</dbReference>
<dbReference type="SUPFAM" id="SSF56112">
    <property type="entry name" value="Protein kinase-like (PK-like)"/>
    <property type="match status" value="1"/>
</dbReference>
<keyword evidence="3 6" id="KW-0418">Kinase</keyword>
<dbReference type="SMART" id="SM00811">
    <property type="entry name" value="Alpha_kinase"/>
    <property type="match status" value="1"/>
</dbReference>
<evidence type="ECO:0000256" key="2">
    <source>
        <dbReference type="ARBA" id="ARBA00022679"/>
    </source>
</evidence>
<keyword evidence="1" id="KW-0723">Serine/threonine-protein kinase</keyword>
<feature type="compositionally biased region" description="Acidic residues" evidence="4">
    <location>
        <begin position="512"/>
        <end position="521"/>
    </location>
</feature>
<accession>A0A7K7AAA4</accession>
<organism evidence="6 7">
    <name type="scientific">Nothoprocta pentlandii</name>
    <dbReference type="NCBI Taxonomy" id="2585814"/>
    <lineage>
        <taxon>Eukaryota</taxon>
        <taxon>Metazoa</taxon>
        <taxon>Chordata</taxon>
        <taxon>Craniata</taxon>
        <taxon>Vertebrata</taxon>
        <taxon>Euteleostomi</taxon>
        <taxon>Archelosauria</taxon>
        <taxon>Archosauria</taxon>
        <taxon>Dinosauria</taxon>
        <taxon>Saurischia</taxon>
        <taxon>Theropoda</taxon>
        <taxon>Coelurosauria</taxon>
        <taxon>Aves</taxon>
        <taxon>Palaeognathae</taxon>
        <taxon>Tinamiformes</taxon>
        <taxon>Tinamidae</taxon>
        <taxon>Nothoprocta</taxon>
    </lineage>
</organism>
<feature type="region of interest" description="Disordered" evidence="4">
    <location>
        <begin position="471"/>
        <end position="532"/>
    </location>
</feature>
<reference evidence="6 7" key="1">
    <citation type="submission" date="2019-09" db="EMBL/GenBank/DDBJ databases">
        <title>Bird 10,000 Genomes (B10K) Project - Family phase.</title>
        <authorList>
            <person name="Zhang G."/>
        </authorList>
    </citation>
    <scope>NUCLEOTIDE SEQUENCE [LARGE SCALE GENOMIC DNA]</scope>
    <source>
        <strain evidence="6">B10K-MSB-04</strain>
    </source>
</reference>
<feature type="non-terminal residue" evidence="6">
    <location>
        <position position="1121"/>
    </location>
</feature>
<dbReference type="Proteomes" id="UP000538817">
    <property type="component" value="Unassembled WGS sequence"/>
</dbReference>
<feature type="non-terminal residue" evidence="6">
    <location>
        <position position="1"/>
    </location>
</feature>
<keyword evidence="2" id="KW-0808">Transferase</keyword>
<keyword evidence="7" id="KW-1185">Reference proteome</keyword>
<dbReference type="CDD" id="cd16969">
    <property type="entry name" value="Alpha_kinase_ALPK1"/>
    <property type="match status" value="1"/>
</dbReference>
<dbReference type="GO" id="GO:0045087">
    <property type="term" value="P:innate immune response"/>
    <property type="evidence" value="ECO:0007669"/>
    <property type="project" value="TreeGrafter"/>
</dbReference>
<dbReference type="InterPro" id="IPR011009">
    <property type="entry name" value="Kinase-like_dom_sf"/>
</dbReference>
<protein>
    <submittedName>
        <fullName evidence="6">ALPK1 kinase</fullName>
    </submittedName>
</protein>
<dbReference type="InterPro" id="IPR043529">
    <property type="entry name" value="ALPK1"/>
</dbReference>
<dbReference type="Pfam" id="PF02816">
    <property type="entry name" value="Alpha_kinase"/>
    <property type="match status" value="1"/>
</dbReference>
<evidence type="ECO:0000259" key="5">
    <source>
        <dbReference type="PROSITE" id="PS51158"/>
    </source>
</evidence>
<evidence type="ECO:0000256" key="3">
    <source>
        <dbReference type="ARBA" id="ARBA00022777"/>
    </source>
</evidence>
<evidence type="ECO:0000313" key="7">
    <source>
        <dbReference type="Proteomes" id="UP000538817"/>
    </source>
</evidence>
<dbReference type="GO" id="GO:0048029">
    <property type="term" value="F:monosaccharide binding"/>
    <property type="evidence" value="ECO:0007669"/>
    <property type="project" value="TreeGrafter"/>
</dbReference>
<dbReference type="GO" id="GO:0002753">
    <property type="term" value="P:cytoplasmic pattern recognition receptor signaling pathway"/>
    <property type="evidence" value="ECO:0007669"/>
    <property type="project" value="TreeGrafter"/>
</dbReference>
<evidence type="ECO:0000256" key="1">
    <source>
        <dbReference type="ARBA" id="ARBA00022527"/>
    </source>
</evidence>
<dbReference type="GO" id="GO:0005929">
    <property type="term" value="C:cilium"/>
    <property type="evidence" value="ECO:0007669"/>
    <property type="project" value="TreeGrafter"/>
</dbReference>
<dbReference type="InterPro" id="IPR004166">
    <property type="entry name" value="a-kinase_dom"/>
</dbReference>
<name>A0A7K7AAA4_9AVES</name>
<comment type="caution">
    <text evidence="6">The sequence shown here is derived from an EMBL/GenBank/DDBJ whole genome shotgun (WGS) entry which is preliminary data.</text>
</comment>
<feature type="compositionally biased region" description="Low complexity" evidence="4">
    <location>
        <begin position="774"/>
        <end position="784"/>
    </location>
</feature>
<feature type="domain" description="Alpha-type protein kinase" evidence="5">
    <location>
        <begin position="897"/>
        <end position="1118"/>
    </location>
</feature>
<proteinExistence type="predicted"/>
<dbReference type="PROSITE" id="PS51158">
    <property type="entry name" value="ALPHA_KINASE"/>
    <property type="match status" value="1"/>
</dbReference>
<dbReference type="AlphaFoldDB" id="A0A7K7AAA4"/>
<dbReference type="GO" id="GO:0004674">
    <property type="term" value="F:protein serine/threonine kinase activity"/>
    <property type="evidence" value="ECO:0007669"/>
    <property type="project" value="UniProtKB-KW"/>
</dbReference>
<evidence type="ECO:0000313" key="6">
    <source>
        <dbReference type="EMBL" id="NWX93110.1"/>
    </source>
</evidence>
<evidence type="ECO:0000256" key="4">
    <source>
        <dbReference type="SAM" id="MobiDB-lite"/>
    </source>
</evidence>
<feature type="compositionally biased region" description="Low complexity" evidence="4">
    <location>
        <begin position="572"/>
        <end position="592"/>
    </location>
</feature>
<feature type="region of interest" description="Disordered" evidence="4">
    <location>
        <begin position="565"/>
        <end position="626"/>
    </location>
</feature>
<dbReference type="GO" id="GO:0005524">
    <property type="term" value="F:ATP binding"/>
    <property type="evidence" value="ECO:0007669"/>
    <property type="project" value="InterPro"/>
</dbReference>
<sequence>ALLPRELRTLLEEAKEMKWPFVPEKWQYKQDVGPEDKTNLQDMISARLPELLAHLKASIAARDCVTAAALVFLLDRFLYWLDASRELLRLARRLHRLRPATPLGPQLLIRQARLAASAGKLLKAEYILSSLINDNGATGTWRYAKESDRTLVQSVCLQIRGQILQKLGMWYEAAQLIWASIVGYFKLPQPDKKGIATSLGILADIFASMNEKDYVRFKTDAEIDLRLLGEFSHRLLSAAEACKLAAAYSQYTPLFVLTAVNIRGTCLLSYSHSRDCPSARRTFYLREAKEAFEIGLLTKDESSPVTSKQELHSFIKAAFCLTRVHRWLYGESRKLHDMGQLCKEAMGKLDAYSASAAEDGDRGALARGIMALVASVKKGLQVRNFPNSDARSYVPDSYKGAVENLTLRGEANFEKILALHSQHHLSVCEVFEKTCRIHETAPGEARVGACITTLKTETKGIDTMCTAEETVGKGKGTAKRHPASESTGSPERLRGQTRNKHIGSDVRTNSFEEMEPSEGEISEERGVCSSWEKGSRTATSTWENSWCKVSRSSCSSSWEELRGSPAARPPCSAEAPHPAAPGGPRASPLQWHQHPHPHWHQHRHQHRARSPAPSAAACGEQRGPGGCSGRASREEPSCSCSCSCCCCCSRSRSCCRERPGRAGPACSTADSGERRGRRAGPAGSADTGAGAGAGTGAGTGAGAGAGTGAGTGAGAGAGAAAGAGAGAAAGSRWLRVPQVDPEAETESASDLAVPSAGNLTCCSPAKSPPEHRPAASAPAAPASAGRVSVSERFSCATTEEEEEKPGVHGSASHLGPGRSPAELSRSSPGSACPCPCPSPHGGREAGGEAVGARLLRDDDYCRLLAGAEHSWLVQRLLHTGSFKAKQLQKAYSALLLKYSRKSGLWTGQETVVFIGDYLNVAKEGQQRSAFWIHFLHQEEILGRYVGKEYKEEKGLLHHFSDVERQMTAQYYVTEFNKRLYEQKIPTQIFYIPSAVLLILEDRTIKGCVSVEPYMLGEFVKLSNNTKVVKNEYKATQYGLAYGHFCYEFSRGTDVVVDLQGWVTGNGKGLIYLTDPQIHSLNRKDVSHANFGKRGIYYFFNNQHVECNEICRCLSLTRPVIE</sequence>